<dbReference type="AlphaFoldDB" id="A0A1Y1I0T7"/>
<evidence type="ECO:0000256" key="1">
    <source>
        <dbReference type="SAM" id="MobiDB-lite"/>
    </source>
</evidence>
<gene>
    <name evidence="2" type="ORF">KFL_001930035</name>
</gene>
<reference evidence="2 3" key="1">
    <citation type="journal article" date="2014" name="Nat. Commun.">
        <title>Klebsormidium flaccidum genome reveals primary factors for plant terrestrial adaptation.</title>
        <authorList>
            <person name="Hori K."/>
            <person name="Maruyama F."/>
            <person name="Fujisawa T."/>
            <person name="Togashi T."/>
            <person name="Yamamoto N."/>
            <person name="Seo M."/>
            <person name="Sato S."/>
            <person name="Yamada T."/>
            <person name="Mori H."/>
            <person name="Tajima N."/>
            <person name="Moriyama T."/>
            <person name="Ikeuchi M."/>
            <person name="Watanabe M."/>
            <person name="Wada H."/>
            <person name="Kobayashi K."/>
            <person name="Saito M."/>
            <person name="Masuda T."/>
            <person name="Sasaki-Sekimoto Y."/>
            <person name="Mashiguchi K."/>
            <person name="Awai K."/>
            <person name="Shimojima M."/>
            <person name="Masuda S."/>
            <person name="Iwai M."/>
            <person name="Nobusawa T."/>
            <person name="Narise T."/>
            <person name="Kondo S."/>
            <person name="Saito H."/>
            <person name="Sato R."/>
            <person name="Murakawa M."/>
            <person name="Ihara Y."/>
            <person name="Oshima-Yamada Y."/>
            <person name="Ohtaka K."/>
            <person name="Satoh M."/>
            <person name="Sonobe K."/>
            <person name="Ishii M."/>
            <person name="Ohtani R."/>
            <person name="Kanamori-Sato M."/>
            <person name="Honoki R."/>
            <person name="Miyazaki D."/>
            <person name="Mochizuki H."/>
            <person name="Umetsu J."/>
            <person name="Higashi K."/>
            <person name="Shibata D."/>
            <person name="Kamiya Y."/>
            <person name="Sato N."/>
            <person name="Nakamura Y."/>
            <person name="Tabata S."/>
            <person name="Ida S."/>
            <person name="Kurokawa K."/>
            <person name="Ohta H."/>
        </authorList>
    </citation>
    <scope>NUCLEOTIDE SEQUENCE [LARGE SCALE GENOMIC DNA]</scope>
    <source>
        <strain evidence="2 3">NIES-2285</strain>
    </source>
</reference>
<feature type="region of interest" description="Disordered" evidence="1">
    <location>
        <begin position="1"/>
        <end position="78"/>
    </location>
</feature>
<protein>
    <submittedName>
        <fullName evidence="2">Uncharacterized protein</fullName>
    </submittedName>
</protein>
<dbReference type="Proteomes" id="UP000054558">
    <property type="component" value="Unassembled WGS sequence"/>
</dbReference>
<evidence type="ECO:0000313" key="3">
    <source>
        <dbReference type="Proteomes" id="UP000054558"/>
    </source>
</evidence>
<name>A0A1Y1I0T7_KLENI</name>
<sequence length="159" mass="17156">MTPAWGERYRQVEGMEKHREGVGKETRHLGEDRETTLREDKGIALEEGDMGIVPKGGGMEMHPVADRMGPGLSPAGDTVLGTGLQKHLPEAGEPRRELRSLRDLCKKTPNGRNGPPKGVVGVSERHPFGQVRGSQGHPIVIPRSQFQPPATGQGAKSTS</sequence>
<feature type="compositionally biased region" description="Polar residues" evidence="1">
    <location>
        <begin position="144"/>
        <end position="159"/>
    </location>
</feature>
<feature type="region of interest" description="Disordered" evidence="1">
    <location>
        <begin position="103"/>
        <end position="159"/>
    </location>
</feature>
<organism evidence="2 3">
    <name type="scientific">Klebsormidium nitens</name>
    <name type="common">Green alga</name>
    <name type="synonym">Ulothrix nitens</name>
    <dbReference type="NCBI Taxonomy" id="105231"/>
    <lineage>
        <taxon>Eukaryota</taxon>
        <taxon>Viridiplantae</taxon>
        <taxon>Streptophyta</taxon>
        <taxon>Klebsormidiophyceae</taxon>
        <taxon>Klebsormidiales</taxon>
        <taxon>Klebsormidiaceae</taxon>
        <taxon>Klebsormidium</taxon>
    </lineage>
</organism>
<dbReference type="EMBL" id="DF237142">
    <property type="protein sequence ID" value="GAQ84525.1"/>
    <property type="molecule type" value="Genomic_DNA"/>
</dbReference>
<evidence type="ECO:0000313" key="2">
    <source>
        <dbReference type="EMBL" id="GAQ84525.1"/>
    </source>
</evidence>
<keyword evidence="3" id="KW-1185">Reference proteome</keyword>
<feature type="compositionally biased region" description="Basic and acidic residues" evidence="1">
    <location>
        <begin position="7"/>
        <end position="44"/>
    </location>
</feature>
<accession>A0A1Y1I0T7</accession>
<proteinExistence type="predicted"/>